<evidence type="ECO:0000256" key="1">
    <source>
        <dbReference type="ARBA" id="ARBA00004648"/>
    </source>
</evidence>
<name>A0AAD1Y0N2_EUPCR</name>
<gene>
    <name evidence="9" type="ORF">ECRASSUSDP1_LOCUS23800</name>
</gene>
<keyword evidence="6" id="KW-1133">Transmembrane helix</keyword>
<evidence type="ECO:0000313" key="9">
    <source>
        <dbReference type="EMBL" id="CAI2382329.1"/>
    </source>
</evidence>
<dbReference type="AlphaFoldDB" id="A0AAD1Y0N2"/>
<dbReference type="PANTHER" id="PTHR12804">
    <property type="entry name" value="MICROSOMAL SIGNAL PEPTIDASE 23 KD SUBUNIT SPC22/23"/>
    <property type="match status" value="1"/>
</dbReference>
<evidence type="ECO:0000256" key="2">
    <source>
        <dbReference type="ARBA" id="ARBA00009289"/>
    </source>
</evidence>
<evidence type="ECO:0000256" key="3">
    <source>
        <dbReference type="ARBA" id="ARBA00022692"/>
    </source>
</evidence>
<evidence type="ECO:0000256" key="7">
    <source>
        <dbReference type="ARBA" id="ARBA00023136"/>
    </source>
</evidence>
<evidence type="ECO:0000256" key="8">
    <source>
        <dbReference type="ARBA" id="ARBA00029556"/>
    </source>
</evidence>
<proteinExistence type="inferred from homology"/>
<organism evidence="9 10">
    <name type="scientific">Euplotes crassus</name>
    <dbReference type="NCBI Taxonomy" id="5936"/>
    <lineage>
        <taxon>Eukaryota</taxon>
        <taxon>Sar</taxon>
        <taxon>Alveolata</taxon>
        <taxon>Ciliophora</taxon>
        <taxon>Intramacronucleata</taxon>
        <taxon>Spirotrichea</taxon>
        <taxon>Hypotrichia</taxon>
        <taxon>Euplotida</taxon>
        <taxon>Euplotidae</taxon>
        <taxon>Moneuplotes</taxon>
    </lineage>
</organism>
<dbReference type="Proteomes" id="UP001295684">
    <property type="component" value="Unassembled WGS sequence"/>
</dbReference>
<protein>
    <recommendedName>
        <fullName evidence="8">Signal peptidase complex subunit 3</fullName>
    </recommendedName>
</protein>
<dbReference type="GO" id="GO:0045047">
    <property type="term" value="P:protein targeting to ER"/>
    <property type="evidence" value="ECO:0007669"/>
    <property type="project" value="TreeGrafter"/>
</dbReference>
<evidence type="ECO:0000256" key="5">
    <source>
        <dbReference type="ARBA" id="ARBA00022968"/>
    </source>
</evidence>
<evidence type="ECO:0000256" key="6">
    <source>
        <dbReference type="ARBA" id="ARBA00022989"/>
    </source>
</evidence>
<keyword evidence="5" id="KW-0735">Signal-anchor</keyword>
<keyword evidence="3" id="KW-0812">Transmembrane</keyword>
<evidence type="ECO:0000313" key="10">
    <source>
        <dbReference type="Proteomes" id="UP001295684"/>
    </source>
</evidence>
<comment type="subcellular location">
    <subcellularLocation>
        <location evidence="1">Endoplasmic reticulum membrane</location>
        <topology evidence="1">Single-pass type II membrane protein</topology>
    </subcellularLocation>
</comment>
<dbReference type="Pfam" id="PF04573">
    <property type="entry name" value="SPC22"/>
    <property type="match status" value="1"/>
</dbReference>
<dbReference type="GO" id="GO:0005787">
    <property type="term" value="C:signal peptidase complex"/>
    <property type="evidence" value="ECO:0007669"/>
    <property type="project" value="InterPro"/>
</dbReference>
<accession>A0AAD1Y0N2</accession>
<dbReference type="PANTHER" id="PTHR12804:SF0">
    <property type="entry name" value="SIGNAL PEPTIDASE COMPLEX SUBUNIT 3"/>
    <property type="match status" value="1"/>
</dbReference>
<evidence type="ECO:0000256" key="4">
    <source>
        <dbReference type="ARBA" id="ARBA00022824"/>
    </source>
</evidence>
<dbReference type="GO" id="GO:0006465">
    <property type="term" value="P:signal peptide processing"/>
    <property type="evidence" value="ECO:0007669"/>
    <property type="project" value="InterPro"/>
</dbReference>
<reference evidence="9" key="1">
    <citation type="submission" date="2023-07" db="EMBL/GenBank/DDBJ databases">
        <authorList>
            <consortium name="AG Swart"/>
            <person name="Singh M."/>
            <person name="Singh A."/>
            <person name="Seah K."/>
            <person name="Emmerich C."/>
        </authorList>
    </citation>
    <scope>NUCLEOTIDE SEQUENCE</scope>
    <source>
        <strain evidence="9">DP1</strain>
    </source>
</reference>
<dbReference type="InterPro" id="IPR007653">
    <property type="entry name" value="SPC3"/>
</dbReference>
<keyword evidence="7" id="KW-0472">Membrane</keyword>
<keyword evidence="4" id="KW-0256">Endoplasmic reticulum</keyword>
<keyword evidence="10" id="KW-1185">Reference proteome</keyword>
<comment type="similarity">
    <text evidence="2">Belongs to the SPCS3 family.</text>
</comment>
<dbReference type="PIRSF" id="PIRSF016089">
    <property type="entry name" value="SPC22"/>
    <property type="match status" value="1"/>
</dbReference>
<comment type="caution">
    <text evidence="9">The sequence shown here is derived from an EMBL/GenBank/DDBJ whole genome shotgun (WGS) entry which is preliminary data.</text>
</comment>
<dbReference type="EMBL" id="CAMPGE010024497">
    <property type="protein sequence ID" value="CAI2382329.1"/>
    <property type="molecule type" value="Genomic_DNA"/>
</dbReference>
<sequence>MHSLKNRFSAICFFTLICMACLSLFNWGTAVIQRKPIDADFSLNKMSKFGVHPYLNEDFAQFKFNLQSDLTGVFDWNTYDLFAFLTVEYESNDGRKTEVTVWDDIILRKNTKQHKIDYKNMQVEYLLSDKNKELRGKTVQVYFNVDHMPVVGFTQKQRVHVGNFTLPEEYLASYSAKRY</sequence>